<accession>A0ABR7LSC4</accession>
<feature type="transmembrane region" description="Helical" evidence="1">
    <location>
        <begin position="38"/>
        <end position="55"/>
    </location>
</feature>
<reference evidence="2 3" key="1">
    <citation type="submission" date="2020-06" db="EMBL/GenBank/DDBJ databases">
        <title>Actinomadura xiongansis sp. nov., isolated from soil of Baiyangdian.</title>
        <authorList>
            <person name="Zhang X."/>
        </authorList>
    </citation>
    <scope>NUCLEOTIDE SEQUENCE [LARGE SCALE GENOMIC DNA]</scope>
    <source>
        <strain evidence="2 3">HBUM206468</strain>
    </source>
</reference>
<comment type="caution">
    <text evidence="2">The sequence shown here is derived from an EMBL/GenBank/DDBJ whole genome shotgun (WGS) entry which is preliminary data.</text>
</comment>
<feature type="transmembrane region" description="Helical" evidence="1">
    <location>
        <begin position="12"/>
        <end position="32"/>
    </location>
</feature>
<organism evidence="2 3">
    <name type="scientific">Actinomadura alba</name>
    <dbReference type="NCBI Taxonomy" id="406431"/>
    <lineage>
        <taxon>Bacteria</taxon>
        <taxon>Bacillati</taxon>
        <taxon>Actinomycetota</taxon>
        <taxon>Actinomycetes</taxon>
        <taxon>Streptosporangiales</taxon>
        <taxon>Thermomonosporaceae</taxon>
        <taxon>Actinomadura</taxon>
    </lineage>
</organism>
<keyword evidence="1" id="KW-0472">Membrane</keyword>
<sequence>MWIAPEGRRMKRWLVPGLTAGVGLGVATALLLDGRSRSAWTALAVLLGYALLLAIRRHEPALSLSEAFGSGHRARSHLRAAAMTGDVLTMGVVAGLVVQALRDGTVGPYAWLAALAGATYAFSLLVAGRAQ</sequence>
<feature type="transmembrane region" description="Helical" evidence="1">
    <location>
        <begin position="76"/>
        <end position="97"/>
    </location>
</feature>
<evidence type="ECO:0000313" key="2">
    <source>
        <dbReference type="EMBL" id="MBC6467679.1"/>
    </source>
</evidence>
<keyword evidence="1" id="KW-0812">Transmembrane</keyword>
<evidence type="ECO:0000313" key="3">
    <source>
        <dbReference type="Proteomes" id="UP000805614"/>
    </source>
</evidence>
<proteinExistence type="predicted"/>
<keyword evidence="1" id="KW-1133">Transmembrane helix</keyword>
<dbReference type="EMBL" id="JABVEC010000014">
    <property type="protein sequence ID" value="MBC6467679.1"/>
    <property type="molecule type" value="Genomic_DNA"/>
</dbReference>
<keyword evidence="3" id="KW-1185">Reference proteome</keyword>
<evidence type="ECO:0000256" key="1">
    <source>
        <dbReference type="SAM" id="Phobius"/>
    </source>
</evidence>
<feature type="transmembrane region" description="Helical" evidence="1">
    <location>
        <begin position="109"/>
        <end position="128"/>
    </location>
</feature>
<gene>
    <name evidence="2" type="ORF">HKK74_19590</name>
</gene>
<dbReference type="Proteomes" id="UP000805614">
    <property type="component" value="Unassembled WGS sequence"/>
</dbReference>
<name>A0ABR7LSC4_9ACTN</name>
<protein>
    <submittedName>
        <fullName evidence="2">ABC transporter permease</fullName>
    </submittedName>
</protein>